<feature type="domain" description="Cobalamin synthesis G N-terminal" evidence="2">
    <location>
        <begin position="48"/>
        <end position="128"/>
    </location>
</feature>
<feature type="domain" description="Cobalamin biosynthesis central region" evidence="3">
    <location>
        <begin position="133"/>
        <end position="216"/>
    </location>
</feature>
<sequence>MKIGIISFTSKGACINRKLSSLFQVKGVHLSKFKEEGLDNIESSLNEWTKEQFQVCEALVFIGATGIAVRAIAPFIINKAVDPAVLVIDELGKYIIPLLSGHLGGANKLASELSVLIGGTPVVTTATDLEKCFAIDEWAKRNSLVIKNLKVAKHISAALLQGEVVGFMADVSIEGHLPKGLKYYKANQMETIQGPLGIWIGWEEKRPFQETLWLVPPLLTVGIGCKKGTSEAQIERLVKQILEQYHLPIESVGQIVSIDLKKNEEGLNEWANRNKKSIRFFSALQLSQVEGEFTASSFVKQVTGVDNVCERAAVLGSYGGKLLVPKTSLDGVTIAIAIAIEGTYKVQFDETC</sequence>
<keyword evidence="5" id="KW-1185">Reference proteome</keyword>
<dbReference type="Pfam" id="PF11760">
    <property type="entry name" value="CbiG_N"/>
    <property type="match status" value="1"/>
</dbReference>
<keyword evidence="4" id="KW-0378">Hydrolase</keyword>
<dbReference type="EMBL" id="JAQIFT010000016">
    <property type="protein sequence ID" value="MDA3730776.1"/>
    <property type="molecule type" value="Genomic_DNA"/>
</dbReference>
<dbReference type="InterPro" id="IPR038029">
    <property type="entry name" value="GbiG_N_sf"/>
</dbReference>
<accession>A0AA42DKJ7</accession>
<dbReference type="RefSeq" id="WP_053984325.1">
    <property type="nucleotide sequence ID" value="NZ_JAQIFT010000016.1"/>
</dbReference>
<evidence type="ECO:0000313" key="5">
    <source>
        <dbReference type="Proteomes" id="UP001169242"/>
    </source>
</evidence>
<comment type="caution">
    <text evidence="4">The sequence shown here is derived from an EMBL/GenBank/DDBJ whole genome shotgun (WGS) entry which is preliminary data.</text>
</comment>
<dbReference type="Proteomes" id="UP001169242">
    <property type="component" value="Unassembled WGS sequence"/>
</dbReference>
<evidence type="ECO:0000259" key="2">
    <source>
        <dbReference type="Pfam" id="PF11760"/>
    </source>
</evidence>
<organism evidence="4 5">
    <name type="scientific">Holtiella tumoricola</name>
    <dbReference type="NCBI Taxonomy" id="3018743"/>
    <lineage>
        <taxon>Bacteria</taxon>
        <taxon>Bacillati</taxon>
        <taxon>Bacillota</taxon>
        <taxon>Clostridia</taxon>
        <taxon>Lachnospirales</taxon>
        <taxon>Cellulosilyticaceae</taxon>
        <taxon>Holtiella</taxon>
    </lineage>
</organism>
<dbReference type="GO" id="GO:0016787">
    <property type="term" value="F:hydrolase activity"/>
    <property type="evidence" value="ECO:0007669"/>
    <property type="project" value="UniProtKB-KW"/>
</dbReference>
<dbReference type="PANTHER" id="PTHR37477:SF1">
    <property type="entry name" value="COBALT-PRECORRIN-5A HYDROLASE"/>
    <property type="match status" value="1"/>
</dbReference>
<dbReference type="GO" id="GO:0009236">
    <property type="term" value="P:cobalamin biosynthetic process"/>
    <property type="evidence" value="ECO:0007669"/>
    <property type="project" value="InterPro"/>
</dbReference>
<dbReference type="InterPro" id="IPR036518">
    <property type="entry name" value="CobE/GbiG_C_sf"/>
</dbReference>
<dbReference type="InterPro" id="IPR002750">
    <property type="entry name" value="CobE/GbiG_C"/>
</dbReference>
<proteinExistence type="predicted"/>
<evidence type="ECO:0000259" key="1">
    <source>
        <dbReference type="Pfam" id="PF01890"/>
    </source>
</evidence>
<protein>
    <submittedName>
        <fullName evidence="4">Cobalt-precorrin 5A hydrolase</fullName>
    </submittedName>
</protein>
<dbReference type="PANTHER" id="PTHR37477">
    <property type="entry name" value="COBALT-PRECORRIN-5A HYDROLASE"/>
    <property type="match status" value="1"/>
</dbReference>
<dbReference type="Gene3D" id="3.40.50.11220">
    <property type="match status" value="1"/>
</dbReference>
<dbReference type="InterPro" id="IPR021744">
    <property type="entry name" value="CbiG_N"/>
</dbReference>
<dbReference type="Pfam" id="PF01890">
    <property type="entry name" value="CbiG_C"/>
    <property type="match status" value="1"/>
</dbReference>
<evidence type="ECO:0000259" key="3">
    <source>
        <dbReference type="Pfam" id="PF11761"/>
    </source>
</evidence>
<dbReference type="AlphaFoldDB" id="A0AA42DKJ7"/>
<gene>
    <name evidence="4" type="ORF">PBV87_04590</name>
</gene>
<dbReference type="InterPro" id="IPR021745">
    <property type="entry name" value="CbiG_mid"/>
</dbReference>
<dbReference type="Gene3D" id="3.30.420.180">
    <property type="entry name" value="CobE/GbiG C-terminal domain"/>
    <property type="match status" value="1"/>
</dbReference>
<dbReference type="InterPro" id="IPR052553">
    <property type="entry name" value="CbiG_hydrolase"/>
</dbReference>
<dbReference type="Pfam" id="PF11761">
    <property type="entry name" value="CbiG_mid"/>
    <property type="match status" value="1"/>
</dbReference>
<dbReference type="SUPFAM" id="SSF159672">
    <property type="entry name" value="CbiG N-terminal domain-like"/>
    <property type="match status" value="1"/>
</dbReference>
<dbReference type="SUPFAM" id="SSF159664">
    <property type="entry name" value="CobE/GbiG C-terminal domain-like"/>
    <property type="match status" value="1"/>
</dbReference>
<feature type="domain" description="CobE/GbiG C-terminal" evidence="1">
    <location>
        <begin position="219"/>
        <end position="337"/>
    </location>
</feature>
<evidence type="ECO:0000313" key="4">
    <source>
        <dbReference type="EMBL" id="MDA3730776.1"/>
    </source>
</evidence>
<reference evidence="4" key="1">
    <citation type="journal article" date="2023" name="Int. J. Syst. Evol. Microbiol.">
        <title>&lt;i&gt;Holtiella tumoricola&lt;/i&gt; gen. nov. sp. nov., isolated from a human clinical sample.</title>
        <authorList>
            <person name="Allen-Vercoe E."/>
            <person name="Daigneault M.C."/>
            <person name="Vancuren S.J."/>
            <person name="Cochrane K."/>
            <person name="O'Neal L.L."/>
            <person name="Sankaranarayanan K."/>
            <person name="Lawson P.A."/>
        </authorList>
    </citation>
    <scope>NUCLEOTIDE SEQUENCE</scope>
    <source>
        <strain evidence="4">CC70A</strain>
    </source>
</reference>
<name>A0AA42DKJ7_9FIRM</name>